<evidence type="ECO:0000256" key="6">
    <source>
        <dbReference type="SAM" id="Phobius"/>
    </source>
</evidence>
<sequence>MPTSPSLRRTAAATTALAAVALTLPALTAGAATVPVSVTAGDAAFELTAIGTYESGVFDESAAEIVTFHAATQRLFVVNAAAATVDVLDLSDPAAPALLHRIETPGTAAADGSTVTAGAVANSVAVRADGLGVIAVEHPTKTEPGWLVAFDAAGDGELLGAVRVGPLPDMVTTTADGRYAVVANEGEPADDFTADPEGSVAVVTLPASVAAPTQDDVRTAGFHAWDDGTRVLPVGVRVFGPTPHGEDLPVSRNLEPEYVTIGADDRTAYVALQEANAVAVVDLGSATVSDLWPLGLKDHSVEGNGLDPSDRDPEDAPTINIRTYPGVRGVYMPDGMASYTAGGQTYLVTANEGDAREWGDYVESVRVKDLGDPDETPAPAVCEDAPVADFLGDEHLGRLNVSIAGGLAEDGSCFEELHAFGGRSLSIWTTDGEQVFDTGDELERITAAAVPEFFNSNHSESTLEGRSEDKGPEPENLAIGEVDGRTYAFLGLERVGGVVVHDITDPTDAFFVTYLNNRDFSVSMEDVIDAEPGTDAVQAALTQAGDLGPEGVTFIPAADSGTGLPLVAVGNEVSGTTTIFSVGRATPVVPATVEFTDGDGTEHDVYTVPAVDGVEYLVDGAVVAAGTYPGTGTVTVVARALPGFVLDDGASAEWTWTFSAEGAAAPAPAEPAPSPEPTTDDAGDDATAGGPNGRGSLPTTGSSVGVLGAAAGVLLALGAAAVLARRRATAS</sequence>
<feature type="compositionally biased region" description="Basic and acidic residues" evidence="5">
    <location>
        <begin position="461"/>
        <end position="473"/>
    </location>
</feature>
<feature type="transmembrane region" description="Helical" evidence="6">
    <location>
        <begin position="704"/>
        <end position="724"/>
    </location>
</feature>
<keyword evidence="1" id="KW-0134">Cell wall</keyword>
<dbReference type="PANTHER" id="PTHR46928">
    <property type="entry name" value="MESENCHYME-SPECIFIC CELL SURFACE GLYCOPROTEIN"/>
    <property type="match status" value="1"/>
</dbReference>
<feature type="domain" description="Gram-positive cocci surface proteins LPxTG" evidence="8">
    <location>
        <begin position="697"/>
        <end position="731"/>
    </location>
</feature>
<name>A0A2Y9AME9_9MICO</name>
<dbReference type="Pfam" id="PF22494">
    <property type="entry name" value="choice_anch_I"/>
    <property type="match status" value="1"/>
</dbReference>
<evidence type="ECO:0000256" key="5">
    <source>
        <dbReference type="SAM" id="MobiDB-lite"/>
    </source>
</evidence>
<proteinExistence type="predicted"/>
<keyword evidence="2" id="KW-0964">Secreted</keyword>
<dbReference type="RefSeq" id="WP_110853419.1">
    <property type="nucleotide sequence ID" value="NZ_QKLZ01000014.1"/>
</dbReference>
<keyword evidence="6" id="KW-1133">Transmembrane helix</keyword>
<gene>
    <name evidence="9" type="ORF">SAMN05216184_11465</name>
</gene>
<evidence type="ECO:0000256" key="7">
    <source>
        <dbReference type="SAM" id="SignalP"/>
    </source>
</evidence>
<feature type="chain" id="PRO_5030061920" evidence="7">
    <location>
        <begin position="32"/>
        <end position="731"/>
    </location>
</feature>
<dbReference type="SUPFAM" id="SSF51004">
    <property type="entry name" value="C-terminal (heme d1) domain of cytochrome cd1-nitrite reductase"/>
    <property type="match status" value="1"/>
</dbReference>
<evidence type="ECO:0000313" key="9">
    <source>
        <dbReference type="EMBL" id="SSA45540.1"/>
    </source>
</evidence>
<dbReference type="PANTHER" id="PTHR46928:SF1">
    <property type="entry name" value="MESENCHYME-SPECIFIC CELL SURFACE GLYCOPROTEIN"/>
    <property type="match status" value="1"/>
</dbReference>
<dbReference type="AlphaFoldDB" id="A0A2Y9AME9"/>
<evidence type="ECO:0000256" key="3">
    <source>
        <dbReference type="ARBA" id="ARBA00022729"/>
    </source>
</evidence>
<dbReference type="InterPro" id="IPR052956">
    <property type="entry name" value="Mesenchyme-surface_protein"/>
</dbReference>
<dbReference type="Gene3D" id="2.130.10.10">
    <property type="entry name" value="YVTN repeat-like/Quinoprotein amine dehydrogenase"/>
    <property type="match status" value="1"/>
</dbReference>
<dbReference type="Proteomes" id="UP000250222">
    <property type="component" value="Unassembled WGS sequence"/>
</dbReference>
<dbReference type="OrthoDB" id="1016457at2"/>
<accession>A0A2Y9AME9</accession>
<dbReference type="PROSITE" id="PS50847">
    <property type="entry name" value="GRAM_POS_ANCHORING"/>
    <property type="match status" value="1"/>
</dbReference>
<keyword evidence="6" id="KW-0812">Transmembrane</keyword>
<organism evidence="9 10">
    <name type="scientific">Georgenia satyanarayanai</name>
    <dbReference type="NCBI Taxonomy" id="860221"/>
    <lineage>
        <taxon>Bacteria</taxon>
        <taxon>Bacillati</taxon>
        <taxon>Actinomycetota</taxon>
        <taxon>Actinomycetes</taxon>
        <taxon>Micrococcales</taxon>
        <taxon>Bogoriellaceae</taxon>
        <taxon>Georgenia</taxon>
    </lineage>
</organism>
<keyword evidence="10" id="KW-1185">Reference proteome</keyword>
<evidence type="ECO:0000313" key="10">
    <source>
        <dbReference type="Proteomes" id="UP000250222"/>
    </source>
</evidence>
<evidence type="ECO:0000256" key="2">
    <source>
        <dbReference type="ARBA" id="ARBA00022525"/>
    </source>
</evidence>
<feature type="signal peptide" evidence="7">
    <location>
        <begin position="1"/>
        <end position="31"/>
    </location>
</feature>
<dbReference type="NCBIfam" id="TIGR01167">
    <property type="entry name" value="LPXTG_anchor"/>
    <property type="match status" value="1"/>
</dbReference>
<keyword evidence="6" id="KW-0472">Membrane</keyword>
<reference evidence="9 10" key="1">
    <citation type="submission" date="2016-10" db="EMBL/GenBank/DDBJ databases">
        <authorList>
            <person name="Cai Z."/>
        </authorList>
    </citation>
    <scope>NUCLEOTIDE SEQUENCE [LARGE SCALE GENOMIC DNA]</scope>
    <source>
        <strain evidence="9 10">CGMCC 1.10826</strain>
    </source>
</reference>
<evidence type="ECO:0000256" key="4">
    <source>
        <dbReference type="ARBA" id="ARBA00023088"/>
    </source>
</evidence>
<dbReference type="EMBL" id="UETB01000014">
    <property type="protein sequence ID" value="SSA45540.1"/>
    <property type="molecule type" value="Genomic_DNA"/>
</dbReference>
<dbReference type="InterPro" id="IPR055188">
    <property type="entry name" value="Choice_anch_I"/>
</dbReference>
<feature type="region of interest" description="Disordered" evidence="5">
    <location>
        <begin position="456"/>
        <end position="476"/>
    </location>
</feature>
<keyword evidence="4" id="KW-0572">Peptidoglycan-anchor</keyword>
<dbReference type="InterPro" id="IPR019931">
    <property type="entry name" value="LPXTG_anchor"/>
</dbReference>
<evidence type="ECO:0000256" key="1">
    <source>
        <dbReference type="ARBA" id="ARBA00022512"/>
    </source>
</evidence>
<dbReference type="InterPro" id="IPR011048">
    <property type="entry name" value="Haem_d1_sf"/>
</dbReference>
<dbReference type="NCBIfam" id="NF038117">
    <property type="entry name" value="choice_anch_I"/>
    <property type="match status" value="1"/>
</dbReference>
<dbReference type="InterPro" id="IPR015943">
    <property type="entry name" value="WD40/YVTN_repeat-like_dom_sf"/>
</dbReference>
<keyword evidence="3 7" id="KW-0732">Signal</keyword>
<feature type="region of interest" description="Disordered" evidence="5">
    <location>
        <begin position="662"/>
        <end position="701"/>
    </location>
</feature>
<protein>
    <submittedName>
        <fullName evidence="9">LPXTG-motif cell wall anchor domain-containing protein</fullName>
    </submittedName>
</protein>
<evidence type="ECO:0000259" key="8">
    <source>
        <dbReference type="PROSITE" id="PS50847"/>
    </source>
</evidence>